<keyword evidence="6 10" id="KW-0229">DNA integration</keyword>
<dbReference type="GO" id="GO:0009037">
    <property type="term" value="F:tyrosine-based site-specific recombinase activity"/>
    <property type="evidence" value="ECO:0007669"/>
    <property type="project" value="UniProtKB-UniRule"/>
</dbReference>
<proteinExistence type="inferred from homology"/>
<dbReference type="InterPro" id="IPR050090">
    <property type="entry name" value="Tyrosine_recombinase_XerCD"/>
</dbReference>
<feature type="domain" description="Tyr recombinase" evidence="11">
    <location>
        <begin position="108"/>
        <end position="292"/>
    </location>
</feature>
<dbReference type="OrthoDB" id="9801717at2"/>
<dbReference type="GO" id="GO:0006313">
    <property type="term" value="P:DNA transposition"/>
    <property type="evidence" value="ECO:0007669"/>
    <property type="project" value="UniProtKB-UniRule"/>
</dbReference>
<evidence type="ECO:0000259" key="12">
    <source>
        <dbReference type="PROSITE" id="PS51900"/>
    </source>
</evidence>
<comment type="subcellular location">
    <subcellularLocation>
        <location evidence="1 10">Cytoplasm</location>
    </subcellularLocation>
</comment>
<organism evidence="13 14">
    <name type="scientific">Apibacter adventoris</name>
    <dbReference type="NCBI Taxonomy" id="1679466"/>
    <lineage>
        <taxon>Bacteria</taxon>
        <taxon>Pseudomonadati</taxon>
        <taxon>Bacteroidota</taxon>
        <taxon>Flavobacteriia</taxon>
        <taxon>Flavobacteriales</taxon>
        <taxon>Weeksellaceae</taxon>
        <taxon>Apibacter</taxon>
    </lineage>
</organism>
<dbReference type="EMBL" id="PSZM01000024">
    <property type="protein sequence ID" value="PQL94230.1"/>
    <property type="molecule type" value="Genomic_DNA"/>
</dbReference>
<dbReference type="InterPro" id="IPR010998">
    <property type="entry name" value="Integrase_recombinase_N"/>
</dbReference>
<dbReference type="RefSeq" id="WP_105246084.1">
    <property type="nucleotide sequence ID" value="NZ_PSZM01000024.1"/>
</dbReference>
<evidence type="ECO:0000256" key="9">
    <source>
        <dbReference type="ARBA" id="ARBA00023306"/>
    </source>
</evidence>
<feature type="domain" description="Core-binding (CB)" evidence="12">
    <location>
        <begin position="1"/>
        <end position="87"/>
    </location>
</feature>
<dbReference type="HAMAP" id="MF_01808">
    <property type="entry name" value="Recomb_XerC_XerD"/>
    <property type="match status" value="1"/>
</dbReference>
<evidence type="ECO:0000313" key="14">
    <source>
        <dbReference type="Proteomes" id="UP000238042"/>
    </source>
</evidence>
<evidence type="ECO:0000259" key="11">
    <source>
        <dbReference type="PROSITE" id="PS51898"/>
    </source>
</evidence>
<dbReference type="AlphaFoldDB" id="A0A2S8AFC9"/>
<dbReference type="InterPro" id="IPR013762">
    <property type="entry name" value="Integrase-like_cat_sf"/>
</dbReference>
<evidence type="ECO:0000256" key="7">
    <source>
        <dbReference type="ARBA" id="ARBA00023125"/>
    </source>
</evidence>
<dbReference type="InterPro" id="IPR002104">
    <property type="entry name" value="Integrase_catalytic"/>
</dbReference>
<evidence type="ECO:0000256" key="8">
    <source>
        <dbReference type="ARBA" id="ARBA00023172"/>
    </source>
</evidence>
<dbReference type="Gene3D" id="1.10.443.10">
    <property type="entry name" value="Intergrase catalytic core"/>
    <property type="match status" value="1"/>
</dbReference>
<dbReference type="PROSITE" id="PS51898">
    <property type="entry name" value="TYR_RECOMBINASE"/>
    <property type="match status" value="1"/>
</dbReference>
<dbReference type="InterPro" id="IPR011010">
    <property type="entry name" value="DNA_brk_join_enz"/>
</dbReference>
<feature type="active site" evidence="10">
    <location>
        <position position="172"/>
    </location>
</feature>
<keyword evidence="7 10" id="KW-0238">DNA-binding</keyword>
<comment type="similarity">
    <text evidence="2">Belongs to the 'phage' integrase family. XerD subfamily.</text>
</comment>
<dbReference type="NCBIfam" id="TIGR02225">
    <property type="entry name" value="recomb_XerD"/>
    <property type="match status" value="1"/>
</dbReference>
<sequence>MDWNSAFIDFNEYLLLEKGLSQNTQLAYIRDLNKLRIFAELHNESNPCLIDKFFMQDFVYDFAKKTKSDKSQARLISSLKAFFNFLQIEDRREDNPVELIESPKIGLRLPDTLSHSEIEKIISTIDLSMPEGTRNRTIIETLYGCGLRVSELVNLKLSDLFFEENFIRVIGKGDKQRLVPISDWTIKYITIYKETVRSHQNIKPKNEDILFLNRRGGKLTREMIFIIVKDAAERAGICKKVSPHTFRHSFATVLLKNGADLRSIQQMLGHESITTTEIYTHLDKQQLRDAIEKYHPFYRKNLE</sequence>
<accession>A0A2S8AFC9</accession>
<dbReference type="NCBIfam" id="NF001399">
    <property type="entry name" value="PRK00283.1"/>
    <property type="match status" value="1"/>
</dbReference>
<dbReference type="Pfam" id="PF00589">
    <property type="entry name" value="Phage_integrase"/>
    <property type="match status" value="1"/>
</dbReference>
<dbReference type="Proteomes" id="UP000238042">
    <property type="component" value="Unassembled WGS sequence"/>
</dbReference>
<evidence type="ECO:0000256" key="1">
    <source>
        <dbReference type="ARBA" id="ARBA00004496"/>
    </source>
</evidence>
<evidence type="ECO:0000256" key="5">
    <source>
        <dbReference type="ARBA" id="ARBA00022829"/>
    </source>
</evidence>
<keyword evidence="5 10" id="KW-0159">Chromosome partition</keyword>
<dbReference type="InterPro" id="IPR011932">
    <property type="entry name" value="Recomb_XerD"/>
</dbReference>
<dbReference type="NCBIfam" id="NF040815">
    <property type="entry name" value="recomb_XerA_Arch"/>
    <property type="match status" value="1"/>
</dbReference>
<comment type="similarity">
    <text evidence="10">Belongs to the 'phage' integrase family. XerC subfamily.</text>
</comment>
<name>A0A2S8AFC9_9FLAO</name>
<feature type="active site" evidence="10">
    <location>
        <position position="148"/>
    </location>
</feature>
<evidence type="ECO:0000256" key="6">
    <source>
        <dbReference type="ARBA" id="ARBA00022908"/>
    </source>
</evidence>
<dbReference type="GO" id="GO:0005737">
    <property type="term" value="C:cytoplasm"/>
    <property type="evidence" value="ECO:0007669"/>
    <property type="project" value="UniProtKB-SubCell"/>
</dbReference>
<dbReference type="PANTHER" id="PTHR30349">
    <property type="entry name" value="PHAGE INTEGRASE-RELATED"/>
    <property type="match status" value="1"/>
</dbReference>
<dbReference type="PROSITE" id="PS51900">
    <property type="entry name" value="CB"/>
    <property type="match status" value="1"/>
</dbReference>
<dbReference type="CDD" id="cd00798">
    <property type="entry name" value="INT_XerDC_C"/>
    <property type="match status" value="1"/>
</dbReference>
<evidence type="ECO:0000256" key="4">
    <source>
        <dbReference type="ARBA" id="ARBA00022618"/>
    </source>
</evidence>
<evidence type="ECO:0000256" key="3">
    <source>
        <dbReference type="ARBA" id="ARBA00022490"/>
    </source>
</evidence>
<dbReference type="Pfam" id="PF02899">
    <property type="entry name" value="Phage_int_SAM_1"/>
    <property type="match status" value="1"/>
</dbReference>
<keyword evidence="14" id="KW-1185">Reference proteome</keyword>
<comment type="caution">
    <text evidence="13">The sequence shown here is derived from an EMBL/GenBank/DDBJ whole genome shotgun (WGS) entry which is preliminary data.</text>
</comment>
<evidence type="ECO:0000256" key="2">
    <source>
        <dbReference type="ARBA" id="ARBA00010450"/>
    </source>
</evidence>
<evidence type="ECO:0000313" key="13">
    <source>
        <dbReference type="EMBL" id="PQL94230.1"/>
    </source>
</evidence>
<dbReference type="GO" id="GO:0007059">
    <property type="term" value="P:chromosome segregation"/>
    <property type="evidence" value="ECO:0007669"/>
    <property type="project" value="UniProtKB-UniRule"/>
</dbReference>
<dbReference type="InterPro" id="IPR004107">
    <property type="entry name" value="Integrase_SAM-like_N"/>
</dbReference>
<dbReference type="SUPFAM" id="SSF56349">
    <property type="entry name" value="DNA breaking-rejoining enzymes"/>
    <property type="match status" value="1"/>
</dbReference>
<dbReference type="PANTHER" id="PTHR30349:SF81">
    <property type="entry name" value="TYROSINE RECOMBINASE XERC"/>
    <property type="match status" value="1"/>
</dbReference>
<evidence type="ECO:0000256" key="10">
    <source>
        <dbReference type="HAMAP-Rule" id="MF_01808"/>
    </source>
</evidence>
<keyword evidence="3 10" id="KW-0963">Cytoplasm</keyword>
<keyword evidence="9 10" id="KW-0131">Cell cycle</keyword>
<gene>
    <name evidence="13" type="primary">xerD</name>
    <name evidence="10" type="synonym">xerC</name>
    <name evidence="13" type="ORF">C4S77_03445</name>
</gene>
<feature type="active site" evidence="10">
    <location>
        <position position="244"/>
    </location>
</feature>
<dbReference type="GO" id="GO:0003677">
    <property type="term" value="F:DNA binding"/>
    <property type="evidence" value="ECO:0007669"/>
    <property type="project" value="UniProtKB-UniRule"/>
</dbReference>
<dbReference type="InterPro" id="IPR023009">
    <property type="entry name" value="Tyrosine_recombinase_XerC/XerD"/>
</dbReference>
<feature type="active site" evidence="10">
    <location>
        <position position="270"/>
    </location>
</feature>
<reference evidence="13 14" key="1">
    <citation type="submission" date="2018-02" db="EMBL/GenBank/DDBJ databases">
        <title>Genome sequences of Apibacter spp., gut symbionts of Asian honey bees.</title>
        <authorList>
            <person name="Kwong W.K."/>
            <person name="Steele M.I."/>
            <person name="Moran N.A."/>
        </authorList>
    </citation>
    <scope>NUCLEOTIDE SEQUENCE [LARGE SCALE GENOMIC DNA]</scope>
    <source>
        <strain evidence="14">wkB301</strain>
    </source>
</reference>
<dbReference type="Gene3D" id="1.10.150.130">
    <property type="match status" value="1"/>
</dbReference>
<dbReference type="InterPro" id="IPR044068">
    <property type="entry name" value="CB"/>
</dbReference>
<dbReference type="GO" id="GO:0051301">
    <property type="term" value="P:cell division"/>
    <property type="evidence" value="ECO:0007669"/>
    <property type="project" value="UniProtKB-KW"/>
</dbReference>
<comment type="function">
    <text evidence="10">Site-specific tyrosine recombinase, which acts by catalyzing the cutting and rejoining of the recombining DNA molecules. The XerC-XerD complex is essential to convert dimers of the bacterial chromosome into monomers to permit their segregation at cell division. It also contributes to the segregational stability of plasmids.</text>
</comment>
<feature type="active site" description="O-(3'-phospho-DNA)-tyrosine intermediate" evidence="10">
    <location>
        <position position="279"/>
    </location>
</feature>
<comment type="subunit">
    <text evidence="10">Forms a cyclic heterotetrameric complex composed of two molecules of XerC and two molecules of XerD.</text>
</comment>
<keyword evidence="8 10" id="KW-0233">DNA recombination</keyword>
<feature type="active site" evidence="10">
    <location>
        <position position="247"/>
    </location>
</feature>
<keyword evidence="4 10" id="KW-0132">Cell division</keyword>
<protein>
    <recommendedName>
        <fullName evidence="10">Tyrosine recombinase XerC</fullName>
    </recommendedName>
</protein>